<evidence type="ECO:0000313" key="2">
    <source>
        <dbReference type="EMBL" id="ONK72641.1"/>
    </source>
</evidence>
<name>A0A5P1F7L1_ASPOF</name>
<dbReference type="Gene3D" id="3.40.250.10">
    <property type="entry name" value="Rhodanese-like domain"/>
    <property type="match status" value="2"/>
</dbReference>
<dbReference type="Proteomes" id="UP000243459">
    <property type="component" value="Chromosome 4"/>
</dbReference>
<feature type="domain" description="Rhodanese" evidence="1">
    <location>
        <begin position="166"/>
        <end position="266"/>
    </location>
</feature>
<dbReference type="SMART" id="SM00450">
    <property type="entry name" value="RHOD"/>
    <property type="match status" value="2"/>
</dbReference>
<evidence type="ECO:0000259" key="1">
    <source>
        <dbReference type="PROSITE" id="PS50206"/>
    </source>
</evidence>
<dbReference type="InterPro" id="IPR001763">
    <property type="entry name" value="Rhodanese-like_dom"/>
</dbReference>
<dbReference type="InterPro" id="IPR044684">
    <property type="entry name" value="STR17/STR18/HARC1-like"/>
</dbReference>
<dbReference type="PROSITE" id="PS50206">
    <property type="entry name" value="RHODANESE_3"/>
    <property type="match status" value="2"/>
</dbReference>
<dbReference type="AlphaFoldDB" id="A0A5P1F7L1"/>
<accession>A0A5P1F7L1</accession>
<organism evidence="2 3">
    <name type="scientific">Asparagus officinalis</name>
    <name type="common">Garden asparagus</name>
    <dbReference type="NCBI Taxonomy" id="4686"/>
    <lineage>
        <taxon>Eukaryota</taxon>
        <taxon>Viridiplantae</taxon>
        <taxon>Streptophyta</taxon>
        <taxon>Embryophyta</taxon>
        <taxon>Tracheophyta</taxon>
        <taxon>Spermatophyta</taxon>
        <taxon>Magnoliopsida</taxon>
        <taxon>Liliopsida</taxon>
        <taxon>Asparagales</taxon>
        <taxon>Asparagaceae</taxon>
        <taxon>Asparagoideae</taxon>
        <taxon>Asparagus</taxon>
    </lineage>
</organism>
<dbReference type="PANTHER" id="PTHR44542">
    <property type="entry name" value="THIOSULFATE SULFURTRANSFERASE 18"/>
    <property type="match status" value="1"/>
</dbReference>
<protein>
    <recommendedName>
        <fullName evidence="1">Rhodanese domain-containing protein</fullName>
    </recommendedName>
</protein>
<dbReference type="SUPFAM" id="SSF52821">
    <property type="entry name" value="Rhodanese/Cell cycle control phosphatase"/>
    <property type="match status" value="2"/>
</dbReference>
<gene>
    <name evidence="2" type="ORF">A4U43_C04F21510</name>
</gene>
<evidence type="ECO:0000313" key="3">
    <source>
        <dbReference type="Proteomes" id="UP000243459"/>
    </source>
</evidence>
<dbReference type="GO" id="GO:0003824">
    <property type="term" value="F:catalytic activity"/>
    <property type="evidence" value="ECO:0007669"/>
    <property type="project" value="InterPro"/>
</dbReference>
<feature type="non-terminal residue" evidence="2">
    <location>
        <position position="1"/>
    </location>
</feature>
<feature type="domain" description="Rhodanese" evidence="1">
    <location>
        <begin position="50"/>
        <end position="140"/>
    </location>
</feature>
<reference evidence="3" key="1">
    <citation type="journal article" date="2017" name="Nat. Commun.">
        <title>The asparagus genome sheds light on the origin and evolution of a young Y chromosome.</title>
        <authorList>
            <person name="Harkess A."/>
            <person name="Zhou J."/>
            <person name="Xu C."/>
            <person name="Bowers J.E."/>
            <person name="Van der Hulst R."/>
            <person name="Ayyampalayam S."/>
            <person name="Mercati F."/>
            <person name="Riccardi P."/>
            <person name="McKain M.R."/>
            <person name="Kakrana A."/>
            <person name="Tang H."/>
            <person name="Ray J."/>
            <person name="Groenendijk J."/>
            <person name="Arikit S."/>
            <person name="Mathioni S.M."/>
            <person name="Nakano M."/>
            <person name="Shan H."/>
            <person name="Telgmann-Rauber A."/>
            <person name="Kanno A."/>
            <person name="Yue Z."/>
            <person name="Chen H."/>
            <person name="Li W."/>
            <person name="Chen Y."/>
            <person name="Xu X."/>
            <person name="Zhang Y."/>
            <person name="Luo S."/>
            <person name="Chen H."/>
            <person name="Gao J."/>
            <person name="Mao Z."/>
            <person name="Pires J.C."/>
            <person name="Luo M."/>
            <person name="Kudrna D."/>
            <person name="Wing R.A."/>
            <person name="Meyers B.C."/>
            <person name="Yi K."/>
            <person name="Kong H."/>
            <person name="Lavrijsen P."/>
            <person name="Sunseri F."/>
            <person name="Falavigna A."/>
            <person name="Ye Y."/>
            <person name="Leebens-Mack J.H."/>
            <person name="Chen G."/>
        </authorList>
    </citation>
    <scope>NUCLEOTIDE SEQUENCE [LARGE SCALE GENOMIC DNA]</scope>
    <source>
        <strain evidence="3">cv. DH0086</strain>
    </source>
</reference>
<dbReference type="OMA" id="ISHNAMS"/>
<proteinExistence type="predicted"/>
<dbReference type="Pfam" id="PF00581">
    <property type="entry name" value="Rhodanese"/>
    <property type="match status" value="2"/>
</dbReference>
<dbReference type="InterPro" id="IPR036873">
    <property type="entry name" value="Rhodanese-like_dom_sf"/>
</dbReference>
<sequence>LFWYEYIPKIETSIMLFLKRPSHDIHLNIDSAEEAAVVTTVDVHDAKGLLGSGHRYLDVRTAEEFSKGHLENSLNVPFMFFTPQGRVRNPDFVEQVSLGCQSGVRSLQASADLLKAGFKNVKNVGGGYAAWLENGFPVKKPEEETSSKPHTEEVVTVDVHSAKGLISSGHCYLDVRTVEEFKKGHLENSLNVPYWFFTPEGKVKNPDFVEQVSLVCNNEDQIVVGCQCGVRSLQASTDLLKAGFKNVKNMGGGYAAWVENDFDVKKFEDEL</sequence>
<keyword evidence="3" id="KW-1185">Reference proteome</keyword>
<dbReference type="CDD" id="cd00158">
    <property type="entry name" value="RHOD"/>
    <property type="match status" value="2"/>
</dbReference>
<dbReference type="EMBL" id="CM007384">
    <property type="protein sequence ID" value="ONK72641.1"/>
    <property type="molecule type" value="Genomic_DNA"/>
</dbReference>
<dbReference type="PANTHER" id="PTHR44542:SF14">
    <property type="entry name" value="PROTEIN HIGH ARSENIC CONTENT 1, MITOCHONDRIAL-RELATED"/>
    <property type="match status" value="1"/>
</dbReference>